<dbReference type="SUPFAM" id="SSF56801">
    <property type="entry name" value="Acetyl-CoA synthetase-like"/>
    <property type="match status" value="1"/>
</dbReference>
<dbReference type="AlphaFoldDB" id="A0A5C5VCH2"/>
<dbReference type="Pfam" id="PF13193">
    <property type="entry name" value="AMP-binding_C"/>
    <property type="match status" value="1"/>
</dbReference>
<protein>
    <submittedName>
        <fullName evidence="3">Long-chain-fatty-acid--CoA ligase</fullName>
        <ecNumber evidence="3">6.2.1.3</ecNumber>
    </submittedName>
</protein>
<feature type="domain" description="AMP-dependent synthetase/ligase" evidence="1">
    <location>
        <begin position="23"/>
        <end position="375"/>
    </location>
</feature>
<keyword evidence="4" id="KW-1185">Reference proteome</keyword>
<dbReference type="EC" id="6.2.1.3" evidence="3"/>
<dbReference type="GO" id="GO:0004467">
    <property type="term" value="F:long-chain fatty acid-CoA ligase activity"/>
    <property type="evidence" value="ECO:0007669"/>
    <property type="project" value="UniProtKB-EC"/>
</dbReference>
<dbReference type="GO" id="GO:0031956">
    <property type="term" value="F:medium-chain fatty acid-CoA ligase activity"/>
    <property type="evidence" value="ECO:0007669"/>
    <property type="project" value="TreeGrafter"/>
</dbReference>
<comment type="caution">
    <text evidence="3">The sequence shown here is derived from an EMBL/GenBank/DDBJ whole genome shotgun (WGS) entry which is preliminary data.</text>
</comment>
<dbReference type="Gene3D" id="3.30.300.30">
    <property type="match status" value="1"/>
</dbReference>
<proteinExistence type="predicted"/>
<dbReference type="InterPro" id="IPR045851">
    <property type="entry name" value="AMP-bd_C_sf"/>
</dbReference>
<evidence type="ECO:0000259" key="2">
    <source>
        <dbReference type="Pfam" id="PF13193"/>
    </source>
</evidence>
<name>A0A5C5VCH2_9BACT</name>
<dbReference type="Proteomes" id="UP000316714">
    <property type="component" value="Unassembled WGS sequence"/>
</dbReference>
<reference evidence="3 4" key="1">
    <citation type="submission" date="2019-02" db="EMBL/GenBank/DDBJ databases">
        <title>Deep-cultivation of Planctomycetes and their phenomic and genomic characterization uncovers novel biology.</title>
        <authorList>
            <person name="Wiegand S."/>
            <person name="Jogler M."/>
            <person name="Boedeker C."/>
            <person name="Pinto D."/>
            <person name="Vollmers J."/>
            <person name="Rivas-Marin E."/>
            <person name="Kohn T."/>
            <person name="Peeters S.H."/>
            <person name="Heuer A."/>
            <person name="Rast P."/>
            <person name="Oberbeckmann S."/>
            <person name="Bunk B."/>
            <person name="Jeske O."/>
            <person name="Meyerdierks A."/>
            <person name="Storesund J.E."/>
            <person name="Kallscheuer N."/>
            <person name="Luecker S."/>
            <person name="Lage O.M."/>
            <person name="Pohl T."/>
            <person name="Merkel B.J."/>
            <person name="Hornburger P."/>
            <person name="Mueller R.-W."/>
            <person name="Bruemmer F."/>
            <person name="Labrenz M."/>
            <person name="Spormann A.M."/>
            <person name="Op Den Camp H."/>
            <person name="Overmann J."/>
            <person name="Amann R."/>
            <person name="Jetten M.S.M."/>
            <person name="Mascher T."/>
            <person name="Medema M.H."/>
            <person name="Devos D.P."/>
            <person name="Kaster A.-K."/>
            <person name="Ovreas L."/>
            <person name="Rohde M."/>
            <person name="Galperin M.Y."/>
            <person name="Jogler C."/>
        </authorList>
    </citation>
    <scope>NUCLEOTIDE SEQUENCE [LARGE SCALE GENOMIC DNA]</scope>
    <source>
        <strain evidence="3 4">KOR34</strain>
    </source>
</reference>
<sequence>MPSPAPPSTPTDLIGGWLTVGLAKDPDALALASATKNLSWRELQQQSSRLASGYLSLGLSPGDRVASLMPNHPELIVHYLACLKAGLVATPLNYRYTAAEIDHALAVSGAAMLLHHAEREPDIAATQQSGRLRCGLVRCGAPDARGPQLEELLDRPADQRDLSPPPPDSPAFIYFTSGSTGKPKGVTHTQQTFAWMTLLTIRGLELTADDAFLSAASLSHIGGSLFGLATLARGARLVIARRGEGPEVLPLLRNHRPTVLWMLPAALIALVRDHDAGRADFSSVRCCFSGGDKVSAELEREFTSLAGFPVDESYGMTECGLTTINPPAGENRIGSVGQPISGYEVSLRDDSGGEVPTDEPGRLWLRSAANTPGYWDNPRATREAIVDGWLDTGDVMRADPEGYLWFCGRKKQIIIHDGSNICPQEVEEAVAGHAAIASAGVIGVHDAVHGENVRAYVTLREGAPRPTTAEVIAFARQQVGYKAPDEVVVLDRMPLNATGKVDRVALKQMAMERLATG</sequence>
<evidence type="ECO:0000313" key="4">
    <source>
        <dbReference type="Proteomes" id="UP000316714"/>
    </source>
</evidence>
<dbReference type="InterPro" id="IPR025110">
    <property type="entry name" value="AMP-bd_C"/>
</dbReference>
<evidence type="ECO:0000313" key="3">
    <source>
        <dbReference type="EMBL" id="TWT36278.1"/>
    </source>
</evidence>
<dbReference type="InterPro" id="IPR000873">
    <property type="entry name" value="AMP-dep_synth/lig_dom"/>
</dbReference>
<dbReference type="InterPro" id="IPR042099">
    <property type="entry name" value="ANL_N_sf"/>
</dbReference>
<dbReference type="EMBL" id="SIHJ01000001">
    <property type="protein sequence ID" value="TWT36278.1"/>
    <property type="molecule type" value="Genomic_DNA"/>
</dbReference>
<gene>
    <name evidence="3" type="primary">lcfB_1</name>
    <name evidence="3" type="ORF">KOR34_11820</name>
</gene>
<dbReference type="Gene3D" id="3.40.50.12780">
    <property type="entry name" value="N-terminal domain of ligase-like"/>
    <property type="match status" value="1"/>
</dbReference>
<organism evidence="3 4">
    <name type="scientific">Posidoniimonas corsicana</name>
    <dbReference type="NCBI Taxonomy" id="1938618"/>
    <lineage>
        <taxon>Bacteria</taxon>
        <taxon>Pseudomonadati</taxon>
        <taxon>Planctomycetota</taxon>
        <taxon>Planctomycetia</taxon>
        <taxon>Pirellulales</taxon>
        <taxon>Lacipirellulaceae</taxon>
        <taxon>Posidoniimonas</taxon>
    </lineage>
</organism>
<dbReference type="PROSITE" id="PS00455">
    <property type="entry name" value="AMP_BINDING"/>
    <property type="match status" value="1"/>
</dbReference>
<accession>A0A5C5VCH2</accession>
<dbReference type="PANTHER" id="PTHR43201">
    <property type="entry name" value="ACYL-COA SYNTHETASE"/>
    <property type="match status" value="1"/>
</dbReference>
<dbReference type="PANTHER" id="PTHR43201:SF32">
    <property type="entry name" value="2-SUCCINYLBENZOATE--COA LIGASE, CHLOROPLASTIC_PEROXISOMAL"/>
    <property type="match status" value="1"/>
</dbReference>
<dbReference type="RefSeq" id="WP_146563048.1">
    <property type="nucleotide sequence ID" value="NZ_SIHJ01000001.1"/>
</dbReference>
<feature type="domain" description="AMP-binding enzyme C-terminal" evidence="2">
    <location>
        <begin position="425"/>
        <end position="500"/>
    </location>
</feature>
<dbReference type="OrthoDB" id="9778383at2"/>
<dbReference type="Pfam" id="PF00501">
    <property type="entry name" value="AMP-binding"/>
    <property type="match status" value="1"/>
</dbReference>
<dbReference type="InterPro" id="IPR020845">
    <property type="entry name" value="AMP-binding_CS"/>
</dbReference>
<evidence type="ECO:0000259" key="1">
    <source>
        <dbReference type="Pfam" id="PF00501"/>
    </source>
</evidence>
<keyword evidence="3" id="KW-0436">Ligase</keyword>